<evidence type="ECO:0000313" key="1">
    <source>
        <dbReference type="EMBL" id="CAB4602028.1"/>
    </source>
</evidence>
<sequence length="87" mass="10115">MQFTGALRVIVAVLMRPMLWATAVRQSVRLVPSHWWKTSPFLPVPAKDYIEFRAVTQYGGDHGSVSLDPHDVVDYLQWCREWNRSRS</sequence>
<accession>A0A6J6GZQ5</accession>
<proteinExistence type="predicted"/>
<gene>
    <name evidence="1" type="ORF">UFOPK1808_00837</name>
</gene>
<dbReference type="EMBL" id="CAEZUL010000084">
    <property type="protein sequence ID" value="CAB4602028.1"/>
    <property type="molecule type" value="Genomic_DNA"/>
</dbReference>
<protein>
    <submittedName>
        <fullName evidence="1">Unannotated protein</fullName>
    </submittedName>
</protein>
<dbReference type="AlphaFoldDB" id="A0A6J6GZQ5"/>
<reference evidence="1" key="1">
    <citation type="submission" date="2020-05" db="EMBL/GenBank/DDBJ databases">
        <authorList>
            <person name="Chiriac C."/>
            <person name="Salcher M."/>
            <person name="Ghai R."/>
            <person name="Kavagutti S V."/>
        </authorList>
    </citation>
    <scope>NUCLEOTIDE SEQUENCE</scope>
</reference>
<name>A0A6J6GZQ5_9ZZZZ</name>
<organism evidence="1">
    <name type="scientific">freshwater metagenome</name>
    <dbReference type="NCBI Taxonomy" id="449393"/>
    <lineage>
        <taxon>unclassified sequences</taxon>
        <taxon>metagenomes</taxon>
        <taxon>ecological metagenomes</taxon>
    </lineage>
</organism>